<gene>
    <name evidence="1" type="ORF">D1825_09610</name>
</gene>
<evidence type="ECO:0000313" key="1">
    <source>
        <dbReference type="EMBL" id="RHA40744.1"/>
    </source>
</evidence>
<keyword evidence="2" id="KW-1185">Reference proteome</keyword>
<comment type="caution">
    <text evidence="1">The sequence shown here is derived from an EMBL/GenBank/DDBJ whole genome shotgun (WGS) entry which is preliminary data.</text>
</comment>
<accession>A0A413RLI0</accession>
<protein>
    <submittedName>
        <fullName evidence="1">Levansucrase</fullName>
    </submittedName>
</protein>
<dbReference type="RefSeq" id="WP_118767202.1">
    <property type="nucleotide sequence ID" value="NZ_QWKP01000192.1"/>
</dbReference>
<reference evidence="1 2" key="1">
    <citation type="submission" date="2018-08" db="EMBL/GenBank/DDBJ databases">
        <title>Cellulomonas rhizosphaerae sp. nov., a novel actinomycete isolated from soil.</title>
        <authorList>
            <person name="Tian Y."/>
        </authorList>
    </citation>
    <scope>NUCLEOTIDE SEQUENCE [LARGE SCALE GENOMIC DNA]</scope>
    <source>
        <strain evidence="1 2">NEAU-TCZ24</strain>
    </source>
</reference>
<sequence length="162" mass="17333">MVNAPQYVDAAEQSLAAGGYATARYDLAGWQSAVGYRADFRMRWMATKLHLFVCVSSAPVATAQALTAFTHASLEYAKQAKGQARGFQSGVAVISVLAGDHVDPSGEAYARKQLVRDFAAFAWPVAVDVSIGQRFSHDGRPALGAIYNGWMRKQIAVAAPPV</sequence>
<name>A0A413RLI0_9CELL</name>
<organism evidence="1 2">
    <name type="scientific">Cellulomonas rhizosphaerae</name>
    <dbReference type="NCBI Taxonomy" id="2293719"/>
    <lineage>
        <taxon>Bacteria</taxon>
        <taxon>Bacillati</taxon>
        <taxon>Actinomycetota</taxon>
        <taxon>Actinomycetes</taxon>
        <taxon>Micrococcales</taxon>
        <taxon>Cellulomonadaceae</taxon>
        <taxon>Cellulomonas</taxon>
    </lineage>
</organism>
<dbReference type="AlphaFoldDB" id="A0A413RLI0"/>
<dbReference type="OrthoDB" id="4827277at2"/>
<proteinExistence type="predicted"/>
<dbReference type="EMBL" id="QWKP01000192">
    <property type="protein sequence ID" value="RHA40744.1"/>
    <property type="molecule type" value="Genomic_DNA"/>
</dbReference>
<dbReference type="Proteomes" id="UP000283374">
    <property type="component" value="Unassembled WGS sequence"/>
</dbReference>
<evidence type="ECO:0000313" key="2">
    <source>
        <dbReference type="Proteomes" id="UP000283374"/>
    </source>
</evidence>